<reference evidence="2" key="2">
    <citation type="submission" date="2018-03" db="EMBL/GenBank/DDBJ databases">
        <title>The Triticum urartu genome reveals the dynamic nature of wheat genome evolution.</title>
        <authorList>
            <person name="Ling H."/>
            <person name="Ma B."/>
            <person name="Shi X."/>
            <person name="Liu H."/>
            <person name="Dong L."/>
            <person name="Sun H."/>
            <person name="Cao Y."/>
            <person name="Gao Q."/>
            <person name="Zheng S."/>
            <person name="Li Y."/>
            <person name="Yu Y."/>
            <person name="Du H."/>
            <person name="Qi M."/>
            <person name="Li Y."/>
            <person name="Yu H."/>
            <person name="Cui Y."/>
            <person name="Wang N."/>
            <person name="Chen C."/>
            <person name="Wu H."/>
            <person name="Zhao Y."/>
            <person name="Zhang J."/>
            <person name="Li Y."/>
            <person name="Zhou W."/>
            <person name="Zhang B."/>
            <person name="Hu W."/>
            <person name="Eijk M."/>
            <person name="Tang J."/>
            <person name="Witsenboer H."/>
            <person name="Zhao S."/>
            <person name="Li Z."/>
            <person name="Zhang A."/>
            <person name="Wang D."/>
            <person name="Liang C."/>
        </authorList>
    </citation>
    <scope>NUCLEOTIDE SEQUENCE [LARGE SCALE GENOMIC DNA]</scope>
    <source>
        <strain evidence="2">cv. G1812</strain>
    </source>
</reference>
<reference evidence="2" key="3">
    <citation type="submission" date="2022-06" db="UniProtKB">
        <authorList>
            <consortium name="EnsemblPlants"/>
        </authorList>
    </citation>
    <scope>IDENTIFICATION</scope>
</reference>
<dbReference type="Proteomes" id="UP000015106">
    <property type="component" value="Chromosome 3"/>
</dbReference>
<name>A0A8R7PTM9_TRIUA</name>
<evidence type="ECO:0000313" key="3">
    <source>
        <dbReference type="Proteomes" id="UP000015106"/>
    </source>
</evidence>
<feature type="compositionally biased region" description="Basic residues" evidence="1">
    <location>
        <begin position="115"/>
        <end position="126"/>
    </location>
</feature>
<proteinExistence type="predicted"/>
<dbReference type="AlphaFoldDB" id="A0A8R7PTM9"/>
<reference evidence="3" key="1">
    <citation type="journal article" date="2013" name="Nature">
        <title>Draft genome of the wheat A-genome progenitor Triticum urartu.</title>
        <authorList>
            <person name="Ling H.Q."/>
            <person name="Zhao S."/>
            <person name="Liu D."/>
            <person name="Wang J."/>
            <person name="Sun H."/>
            <person name="Zhang C."/>
            <person name="Fan H."/>
            <person name="Li D."/>
            <person name="Dong L."/>
            <person name="Tao Y."/>
            <person name="Gao C."/>
            <person name="Wu H."/>
            <person name="Li Y."/>
            <person name="Cui Y."/>
            <person name="Guo X."/>
            <person name="Zheng S."/>
            <person name="Wang B."/>
            <person name="Yu K."/>
            <person name="Liang Q."/>
            <person name="Yang W."/>
            <person name="Lou X."/>
            <person name="Chen J."/>
            <person name="Feng M."/>
            <person name="Jian J."/>
            <person name="Zhang X."/>
            <person name="Luo G."/>
            <person name="Jiang Y."/>
            <person name="Liu J."/>
            <person name="Wang Z."/>
            <person name="Sha Y."/>
            <person name="Zhang B."/>
            <person name="Wu H."/>
            <person name="Tang D."/>
            <person name="Shen Q."/>
            <person name="Xue P."/>
            <person name="Zou S."/>
            <person name="Wang X."/>
            <person name="Liu X."/>
            <person name="Wang F."/>
            <person name="Yang Y."/>
            <person name="An X."/>
            <person name="Dong Z."/>
            <person name="Zhang K."/>
            <person name="Zhang X."/>
            <person name="Luo M.C."/>
            <person name="Dvorak J."/>
            <person name="Tong Y."/>
            <person name="Wang J."/>
            <person name="Yang H."/>
            <person name="Li Z."/>
            <person name="Wang D."/>
            <person name="Zhang A."/>
            <person name="Wang J."/>
        </authorList>
    </citation>
    <scope>NUCLEOTIDE SEQUENCE</scope>
    <source>
        <strain evidence="3">cv. G1812</strain>
    </source>
</reference>
<evidence type="ECO:0000256" key="1">
    <source>
        <dbReference type="SAM" id="MobiDB-lite"/>
    </source>
</evidence>
<dbReference type="Gramene" id="TuG1812G0300002599.01.T01">
    <property type="protein sequence ID" value="TuG1812G0300002599.01.T01.cds441822"/>
    <property type="gene ID" value="TuG1812G0300002599.01"/>
</dbReference>
<evidence type="ECO:0000313" key="2">
    <source>
        <dbReference type="EnsemblPlants" id="TuG1812G0300002599.01.T01.cds441822"/>
    </source>
</evidence>
<organism evidence="2 3">
    <name type="scientific">Triticum urartu</name>
    <name type="common">Red wild einkorn</name>
    <name type="synonym">Crithodium urartu</name>
    <dbReference type="NCBI Taxonomy" id="4572"/>
    <lineage>
        <taxon>Eukaryota</taxon>
        <taxon>Viridiplantae</taxon>
        <taxon>Streptophyta</taxon>
        <taxon>Embryophyta</taxon>
        <taxon>Tracheophyta</taxon>
        <taxon>Spermatophyta</taxon>
        <taxon>Magnoliopsida</taxon>
        <taxon>Liliopsida</taxon>
        <taxon>Poales</taxon>
        <taxon>Poaceae</taxon>
        <taxon>BOP clade</taxon>
        <taxon>Pooideae</taxon>
        <taxon>Triticodae</taxon>
        <taxon>Triticeae</taxon>
        <taxon>Triticinae</taxon>
        <taxon>Triticum</taxon>
    </lineage>
</organism>
<feature type="region of interest" description="Disordered" evidence="1">
    <location>
        <begin position="91"/>
        <end position="126"/>
    </location>
</feature>
<keyword evidence="3" id="KW-1185">Reference proteome</keyword>
<accession>A0A8R7PTM9</accession>
<dbReference type="EnsemblPlants" id="TuG1812G0300002599.01.T01">
    <property type="protein sequence ID" value="TuG1812G0300002599.01.T01.cds441822"/>
    <property type="gene ID" value="TuG1812G0300002599.01"/>
</dbReference>
<sequence>MFAVRPVARSRSHRSFSKASQPVLFFLVEAAKRYGAITLGHCPFNHLSCQNLARAPSPSEISVAIAKSSSSFELHGKGPHTHGLVGSCQANHIQRRRSATPNLAKSITPKPPKTLGRHSKFHATRQ</sequence>
<protein>
    <submittedName>
        <fullName evidence="2">Uncharacterized protein</fullName>
    </submittedName>
</protein>